<dbReference type="EMBL" id="FRCA01000009">
    <property type="protein sequence ID" value="SHM51699.1"/>
    <property type="molecule type" value="Genomic_DNA"/>
</dbReference>
<proteinExistence type="predicted"/>
<sequence length="102" mass="11104">MSTPVDRNIAAQSADTDIRIDLAAMAQALYRCGGVLETLTDSNRGLDADTLDQLTDSRETSARLRRLLNNGAARYNDKGRLIVTNTGRRLVFDMFGVGATDV</sequence>
<accession>A0A1M7JF86</accession>
<dbReference type="AlphaFoldDB" id="A0A1M7JF86"/>
<evidence type="ECO:0000313" key="2">
    <source>
        <dbReference type="Proteomes" id="UP000184123"/>
    </source>
</evidence>
<dbReference type="STRING" id="44933.SAMN05660971_03138"/>
<dbReference type="OrthoDB" id="6171765at2"/>
<dbReference type="Proteomes" id="UP000184123">
    <property type="component" value="Unassembled WGS sequence"/>
</dbReference>
<evidence type="ECO:0000313" key="1">
    <source>
        <dbReference type="EMBL" id="SHM51699.1"/>
    </source>
</evidence>
<protein>
    <submittedName>
        <fullName evidence="1">Uncharacterized protein</fullName>
    </submittedName>
</protein>
<name>A0A1M7JF86_9GAMM</name>
<organism evidence="1 2">
    <name type="scientific">Halomonas cupida</name>
    <dbReference type="NCBI Taxonomy" id="44933"/>
    <lineage>
        <taxon>Bacteria</taxon>
        <taxon>Pseudomonadati</taxon>
        <taxon>Pseudomonadota</taxon>
        <taxon>Gammaproteobacteria</taxon>
        <taxon>Oceanospirillales</taxon>
        <taxon>Halomonadaceae</taxon>
        <taxon>Halomonas</taxon>
    </lineage>
</organism>
<gene>
    <name evidence="1" type="ORF">SAMN05660971_03138</name>
</gene>
<dbReference type="RefSeq" id="WP_073436166.1">
    <property type="nucleotide sequence ID" value="NZ_CP094345.1"/>
</dbReference>
<reference evidence="1 2" key="1">
    <citation type="submission" date="2016-11" db="EMBL/GenBank/DDBJ databases">
        <authorList>
            <person name="Jaros S."/>
            <person name="Januszkiewicz K."/>
            <person name="Wedrychowicz H."/>
        </authorList>
    </citation>
    <scope>NUCLEOTIDE SEQUENCE [LARGE SCALE GENOMIC DNA]</scope>
    <source>
        <strain evidence="1 2">DSM 4740</strain>
    </source>
</reference>